<dbReference type="AlphaFoldDB" id="A0A919PCT2"/>
<dbReference type="InterPro" id="IPR001996">
    <property type="entry name" value="PTS_IIB_1"/>
</dbReference>
<proteinExistence type="predicted"/>
<evidence type="ECO:0000313" key="6">
    <source>
        <dbReference type="Proteomes" id="UP000642125"/>
    </source>
</evidence>
<reference evidence="5" key="1">
    <citation type="submission" date="2021-01" db="EMBL/GenBank/DDBJ databases">
        <title>Whole genome shotgun sequence of Cellulomonas pakistanensis NBRC 110800.</title>
        <authorList>
            <person name="Komaki H."/>
            <person name="Tamura T."/>
        </authorList>
    </citation>
    <scope>NUCLEOTIDE SEQUENCE</scope>
    <source>
        <strain evidence="5">NBRC 110800</strain>
    </source>
</reference>
<feature type="domain" description="PTS EIIB type-1" evidence="4">
    <location>
        <begin position="1"/>
        <end position="63"/>
    </location>
</feature>
<dbReference type="GO" id="GO:0009401">
    <property type="term" value="P:phosphoenolpyruvate-dependent sugar phosphotransferase system"/>
    <property type="evidence" value="ECO:0007669"/>
    <property type="project" value="UniProtKB-KW"/>
</dbReference>
<dbReference type="Proteomes" id="UP000642125">
    <property type="component" value="Unassembled WGS sequence"/>
</dbReference>
<comment type="caution">
    <text evidence="5">The sequence shown here is derived from an EMBL/GenBank/DDBJ whole genome shotgun (WGS) entry which is preliminary data.</text>
</comment>
<name>A0A919PCT2_9CELL</name>
<evidence type="ECO:0000256" key="3">
    <source>
        <dbReference type="PROSITE-ProRule" id="PRU00421"/>
    </source>
</evidence>
<dbReference type="PROSITE" id="PS51098">
    <property type="entry name" value="PTS_EIIB_TYPE_1"/>
    <property type="match status" value="1"/>
</dbReference>
<keyword evidence="1" id="KW-0808">Transferase</keyword>
<dbReference type="Gene3D" id="3.30.1360.60">
    <property type="entry name" value="Glucose permease domain IIB"/>
    <property type="match status" value="1"/>
</dbReference>
<protein>
    <recommendedName>
        <fullName evidence="4">PTS EIIB type-1 domain-containing protein</fullName>
    </recommendedName>
</protein>
<dbReference type="InterPro" id="IPR036878">
    <property type="entry name" value="Glu_permease_IIB"/>
</dbReference>
<keyword evidence="2" id="KW-0598">Phosphotransferase system</keyword>
<gene>
    <name evidence="5" type="ORF">Cpa01nite_16280</name>
</gene>
<evidence type="ECO:0000256" key="2">
    <source>
        <dbReference type="ARBA" id="ARBA00022683"/>
    </source>
</evidence>
<feature type="active site" description="Phosphocysteine intermediate; for EIIB activity" evidence="3">
    <location>
        <position position="7"/>
    </location>
</feature>
<dbReference type="GO" id="GO:0008982">
    <property type="term" value="F:protein-N(PI)-phosphohistidine-sugar phosphotransferase activity"/>
    <property type="evidence" value="ECO:0007669"/>
    <property type="project" value="InterPro"/>
</dbReference>
<dbReference type="EMBL" id="BONO01000010">
    <property type="protein sequence ID" value="GIG36247.1"/>
    <property type="molecule type" value="Genomic_DNA"/>
</dbReference>
<keyword evidence="6" id="KW-1185">Reference proteome</keyword>
<accession>A0A919PCT2</accession>
<sequence>MAAVTACAVRPRFVLRDAAVVDEPGVRGVPGVVMVATQAGQFQVVLGARAIPVSRVVRGLVGG</sequence>
<evidence type="ECO:0000313" key="5">
    <source>
        <dbReference type="EMBL" id="GIG36247.1"/>
    </source>
</evidence>
<dbReference type="SUPFAM" id="SSF55604">
    <property type="entry name" value="Glucose permease domain IIB"/>
    <property type="match status" value="1"/>
</dbReference>
<evidence type="ECO:0000256" key="1">
    <source>
        <dbReference type="ARBA" id="ARBA00022679"/>
    </source>
</evidence>
<organism evidence="5 6">
    <name type="scientific">Cellulomonas pakistanensis</name>
    <dbReference type="NCBI Taxonomy" id="992287"/>
    <lineage>
        <taxon>Bacteria</taxon>
        <taxon>Bacillati</taxon>
        <taxon>Actinomycetota</taxon>
        <taxon>Actinomycetes</taxon>
        <taxon>Micrococcales</taxon>
        <taxon>Cellulomonadaceae</taxon>
        <taxon>Cellulomonas</taxon>
    </lineage>
</organism>
<evidence type="ECO:0000259" key="4">
    <source>
        <dbReference type="PROSITE" id="PS51098"/>
    </source>
</evidence>